<accession>A0A6V8KC75</accession>
<dbReference type="EC" id="3.1.1.11" evidence="5"/>
<reference evidence="8 9" key="2">
    <citation type="submission" date="2020-03" db="EMBL/GenBank/DDBJ databases">
        <authorList>
            <person name="Ichikawa N."/>
            <person name="Kimura A."/>
            <person name="Kitahashi Y."/>
            <person name="Uohara A."/>
        </authorList>
    </citation>
    <scope>NUCLEOTIDE SEQUENCE [LARGE SCALE GENOMIC DNA]</scope>
    <source>
        <strain evidence="8 9">NBRC 108639</strain>
    </source>
</reference>
<keyword evidence="2 5" id="KW-0378">Hydrolase</keyword>
<evidence type="ECO:0000256" key="1">
    <source>
        <dbReference type="ARBA" id="ARBA00008891"/>
    </source>
</evidence>
<reference evidence="8 9" key="1">
    <citation type="submission" date="2020-03" db="EMBL/GenBank/DDBJ databases">
        <title>Whole genome shotgun sequence of Phytohabitans houttuyneae NBRC 108639.</title>
        <authorList>
            <person name="Komaki H."/>
            <person name="Tamura T."/>
        </authorList>
    </citation>
    <scope>NUCLEOTIDE SEQUENCE [LARGE SCALE GENOMIC DNA]</scope>
    <source>
        <strain evidence="8 9">NBRC 108639</strain>
    </source>
</reference>
<evidence type="ECO:0000313" key="8">
    <source>
        <dbReference type="EMBL" id="GFJ79596.1"/>
    </source>
</evidence>
<feature type="domain" description="Ricin B lectin" evidence="7">
    <location>
        <begin position="35"/>
        <end position="177"/>
    </location>
</feature>
<comment type="caution">
    <text evidence="8">The sequence shown here is derived from an EMBL/GenBank/DDBJ whole genome shotgun (WGS) entry which is preliminary data.</text>
</comment>
<dbReference type="PANTHER" id="PTHR31321:SF57">
    <property type="entry name" value="PECTINESTERASE 53-RELATED"/>
    <property type="match status" value="1"/>
</dbReference>
<keyword evidence="5" id="KW-0732">Signal</keyword>
<feature type="compositionally biased region" description="Polar residues" evidence="6">
    <location>
        <begin position="445"/>
        <end position="468"/>
    </location>
</feature>
<dbReference type="RefSeq" id="WP_246273602.1">
    <property type="nucleotide sequence ID" value="NZ_BAABGO010000001.1"/>
</dbReference>
<organism evidence="8 9">
    <name type="scientific">Phytohabitans houttuyneae</name>
    <dbReference type="NCBI Taxonomy" id="1076126"/>
    <lineage>
        <taxon>Bacteria</taxon>
        <taxon>Bacillati</taxon>
        <taxon>Actinomycetota</taxon>
        <taxon>Actinomycetes</taxon>
        <taxon>Micromonosporales</taxon>
        <taxon>Micromonosporaceae</taxon>
    </lineage>
</organism>
<dbReference type="CDD" id="cd00161">
    <property type="entry name" value="beta-trefoil_Ricin-like"/>
    <property type="match status" value="1"/>
</dbReference>
<dbReference type="Gene3D" id="2.160.20.10">
    <property type="entry name" value="Single-stranded right-handed beta-helix, Pectin lyase-like"/>
    <property type="match status" value="1"/>
</dbReference>
<feature type="signal peptide" evidence="5">
    <location>
        <begin position="1"/>
        <end position="29"/>
    </location>
</feature>
<dbReference type="Proteomes" id="UP000482800">
    <property type="component" value="Unassembled WGS sequence"/>
</dbReference>
<name>A0A6V8KC75_9ACTN</name>
<keyword evidence="9" id="KW-1185">Reference proteome</keyword>
<evidence type="ECO:0000256" key="5">
    <source>
        <dbReference type="RuleBase" id="RU000589"/>
    </source>
</evidence>
<evidence type="ECO:0000256" key="2">
    <source>
        <dbReference type="ARBA" id="ARBA00022801"/>
    </source>
</evidence>
<evidence type="ECO:0000256" key="4">
    <source>
        <dbReference type="PROSITE-ProRule" id="PRU10040"/>
    </source>
</evidence>
<dbReference type="Pfam" id="PF01095">
    <property type="entry name" value="Pectinesterase"/>
    <property type="match status" value="1"/>
</dbReference>
<dbReference type="Gene3D" id="2.80.10.50">
    <property type="match status" value="2"/>
</dbReference>
<dbReference type="PANTHER" id="PTHR31321">
    <property type="entry name" value="ACYL-COA THIOESTER HYDROLASE YBHC-RELATED"/>
    <property type="match status" value="1"/>
</dbReference>
<dbReference type="InterPro" id="IPR011050">
    <property type="entry name" value="Pectin_lyase_fold/virulence"/>
</dbReference>
<feature type="chain" id="PRO_5029033830" description="Pectinesterase" evidence="5">
    <location>
        <begin position="30"/>
        <end position="481"/>
    </location>
</feature>
<comment type="pathway">
    <text evidence="5">Glycan metabolism; pectin degradation; 2-dehydro-3-deoxy-D-gluconate from pectin: step 1/5.</text>
</comment>
<dbReference type="InterPro" id="IPR000772">
    <property type="entry name" value="Ricin_B_lectin"/>
</dbReference>
<dbReference type="GO" id="GO:0042545">
    <property type="term" value="P:cell wall modification"/>
    <property type="evidence" value="ECO:0007669"/>
    <property type="project" value="UniProtKB-UniRule"/>
</dbReference>
<comment type="similarity">
    <text evidence="1">Belongs to the pectinesterase family.</text>
</comment>
<dbReference type="GO" id="GO:0009279">
    <property type="term" value="C:cell outer membrane"/>
    <property type="evidence" value="ECO:0007669"/>
    <property type="project" value="TreeGrafter"/>
</dbReference>
<feature type="active site" evidence="4">
    <location>
        <position position="344"/>
    </location>
</feature>
<protein>
    <recommendedName>
        <fullName evidence="5">Pectinesterase</fullName>
        <ecNumber evidence="5">3.1.1.11</ecNumber>
    </recommendedName>
</protein>
<dbReference type="PROSITE" id="PS00503">
    <property type="entry name" value="PECTINESTERASE_2"/>
    <property type="match status" value="1"/>
</dbReference>
<dbReference type="UniPathway" id="UPA00545">
    <property type="reaction ID" value="UER00823"/>
</dbReference>
<dbReference type="InterPro" id="IPR012334">
    <property type="entry name" value="Pectin_lyas_fold"/>
</dbReference>
<dbReference type="GO" id="GO:0030599">
    <property type="term" value="F:pectinesterase activity"/>
    <property type="evidence" value="ECO:0007669"/>
    <property type="project" value="UniProtKB-UniRule"/>
</dbReference>
<dbReference type="AlphaFoldDB" id="A0A6V8KC75"/>
<dbReference type="InterPro" id="IPR000070">
    <property type="entry name" value="Pectinesterase_cat"/>
</dbReference>
<sequence length="481" mass="49979">MFKRLTLVGAVALAVPAAIVAVSVLPANAATPANGGVYTLAVAASGKCLEVAGGSADNGALLQQASCSASATRQHWRVTSSSAGGFTLVNVNSTRCADVPSSSTTSGVQLQQWGCGDGTKVNQRWSFAASGAAPGKYTVTSAASGLCVSDRDGSTAGNNPIVQETCSDVARMQWLFNQVGGSPNPTTPPPTGTPTVAADGTGTYRTVQAAVDAVPANNTSRRVITIKAGTYREIVTVPSNKPHITLQGLGSSASNTVIVNNHSSAGGWGTSGSATVFVNGANFIATNLTMSNDYGEGSQAVALNLNADRAVFNNVRLLGAQDTFLVNDATRAYMVNSYVEGTVDFIFGGGTIVFNNCNIYEKRSTGGPITAASTAATKTYGFLFYRSNITGAANNVTQLGRPWRPDAQVLYRESTLSATVRTAQPWTDMSGNLWQNARFLEYRNTGSGAGTNSNRPQLSDSQAANYTPQRYLAGSDGWNPM</sequence>
<dbReference type="PROSITE" id="PS50231">
    <property type="entry name" value="RICIN_B_LECTIN"/>
    <property type="match status" value="1"/>
</dbReference>
<comment type="catalytic activity">
    <reaction evidence="5">
        <text>[(1-&gt;4)-alpha-D-galacturonosyl methyl ester](n) + n H2O = [(1-&gt;4)-alpha-D-galacturonosyl](n) + n methanol + n H(+)</text>
        <dbReference type="Rhea" id="RHEA:22380"/>
        <dbReference type="Rhea" id="RHEA-COMP:14570"/>
        <dbReference type="Rhea" id="RHEA-COMP:14573"/>
        <dbReference type="ChEBI" id="CHEBI:15377"/>
        <dbReference type="ChEBI" id="CHEBI:15378"/>
        <dbReference type="ChEBI" id="CHEBI:17790"/>
        <dbReference type="ChEBI" id="CHEBI:140522"/>
        <dbReference type="ChEBI" id="CHEBI:140523"/>
        <dbReference type="EC" id="3.1.1.11"/>
    </reaction>
</comment>
<gene>
    <name evidence="8" type="ORF">Phou_037760</name>
</gene>
<dbReference type="EMBL" id="BLPF01000001">
    <property type="protein sequence ID" value="GFJ79596.1"/>
    <property type="molecule type" value="Genomic_DNA"/>
</dbReference>
<evidence type="ECO:0000256" key="3">
    <source>
        <dbReference type="ARBA" id="ARBA00023085"/>
    </source>
</evidence>
<dbReference type="SUPFAM" id="SSF51126">
    <property type="entry name" value="Pectin lyase-like"/>
    <property type="match status" value="1"/>
</dbReference>
<dbReference type="Pfam" id="PF14200">
    <property type="entry name" value="RicinB_lectin_2"/>
    <property type="match status" value="2"/>
</dbReference>
<dbReference type="InterPro" id="IPR033131">
    <property type="entry name" value="Pectinesterase_Asp_AS"/>
</dbReference>
<feature type="region of interest" description="Disordered" evidence="6">
    <location>
        <begin position="445"/>
        <end position="481"/>
    </location>
</feature>
<dbReference type="InterPro" id="IPR035992">
    <property type="entry name" value="Ricin_B-like_lectins"/>
</dbReference>
<dbReference type="GO" id="GO:0045490">
    <property type="term" value="P:pectin catabolic process"/>
    <property type="evidence" value="ECO:0007669"/>
    <property type="project" value="UniProtKB-UniRule"/>
</dbReference>
<evidence type="ECO:0000259" key="7">
    <source>
        <dbReference type="SMART" id="SM00458"/>
    </source>
</evidence>
<keyword evidence="3 5" id="KW-0063">Aspartyl esterase</keyword>
<dbReference type="SMART" id="SM00458">
    <property type="entry name" value="RICIN"/>
    <property type="match status" value="1"/>
</dbReference>
<dbReference type="SUPFAM" id="SSF50370">
    <property type="entry name" value="Ricin B-like lectins"/>
    <property type="match status" value="1"/>
</dbReference>
<evidence type="ECO:0000313" key="9">
    <source>
        <dbReference type="Proteomes" id="UP000482800"/>
    </source>
</evidence>
<evidence type="ECO:0000256" key="6">
    <source>
        <dbReference type="SAM" id="MobiDB-lite"/>
    </source>
</evidence>
<proteinExistence type="inferred from homology"/>